<sequence>MKYGYVRPVIINDDVIEQKKKISIYTNDILEETHANNKRRTELDILLNSKLTDGDILYVTDLCILADSTKHLVDILDYLSKEDISLYVINLNRYIYKNIQGEFLEILHDITDFQSDIVKFRTRIGLENYSKEGKNLGRPKRDDKNLRDAIEMYMSKKYTLDEIKEQTNISRATLYRHLDK</sequence>
<dbReference type="InterPro" id="IPR006119">
    <property type="entry name" value="Resolv_N"/>
</dbReference>
<accession>Q6UB88</accession>
<protein>
    <submittedName>
        <fullName evidence="2">Res3</fullName>
    </submittedName>
    <submittedName>
        <fullName evidence="3">Resolvase</fullName>
    </submittedName>
</protein>
<dbReference type="SMART" id="SM00857">
    <property type="entry name" value="Resolvase"/>
    <property type="match status" value="1"/>
</dbReference>
<evidence type="ECO:0000259" key="1">
    <source>
        <dbReference type="SMART" id="SM00857"/>
    </source>
</evidence>
<geneLocation type="plasmid" evidence="2">
    <name>pUB101</name>
</geneLocation>
<dbReference type="Pfam" id="PF00239">
    <property type="entry name" value="Resolvase"/>
    <property type="match status" value="1"/>
</dbReference>
<keyword evidence="2" id="KW-0614">Plasmid</keyword>
<reference evidence="2" key="1">
    <citation type="journal article" date="2002" name="J. Antimicrob. Chemother.">
        <title>Genetic characterization of the fusidic acid and cadmium resistance determinants of Staphylococcus aureus plasmid pUB101.</title>
        <authorList>
            <person name="O'Brien F.G."/>
            <person name="Price C."/>
            <person name="Grubb W.B."/>
            <person name="Gustafson J.E."/>
        </authorList>
    </citation>
    <scope>NUCLEOTIDE SEQUENCE</scope>
    <source>
        <plasmid evidence="2">pUB101</plasmid>
    </source>
</reference>
<proteinExistence type="predicted"/>
<evidence type="ECO:0000313" key="3">
    <source>
        <dbReference type="EMBL" id="ADA80078.1"/>
    </source>
</evidence>
<dbReference type="AlphaFoldDB" id="Q6UB88"/>
<dbReference type="EMBL" id="GQ900448">
    <property type="protein sequence ID" value="ADA80078.1"/>
    <property type="molecule type" value="Genomic_DNA"/>
</dbReference>
<reference evidence="3" key="3">
    <citation type="submission" date="2009-08" db="EMBL/GenBank/DDBJ databases">
        <authorList>
            <person name="Gill J."/>
            <person name="Borman J."/>
            <person name="Shetty J."/>
            <person name="Hostetler J."/>
            <person name="Durkin S."/>
            <person name="Montgomery B."/>
        </authorList>
    </citation>
    <scope>NUCLEOTIDE SEQUENCE</scope>
    <source>
        <strain evidence="3">SK1271</strain>
        <plasmid evidence="3">pSK156</plasmid>
    </source>
</reference>
<gene>
    <name evidence="2" type="primary">res3</name>
    <name evidence="3" type="ORF">SAP099A_036</name>
</gene>
<reference evidence="3" key="4">
    <citation type="submission" date="2009-12" db="EMBL/GenBank/DDBJ databases">
        <authorList>
            <person name="Summers A.O."/>
            <person name="Shearer J."/>
            <person name="Wireman J."/>
        </authorList>
    </citation>
    <scope>NUCLEOTIDE SEQUENCE</scope>
    <source>
        <strain evidence="3">SK1271</strain>
        <plasmid evidence="3">pSK156</plasmid>
    </source>
</reference>
<dbReference type="Gene3D" id="1.10.10.60">
    <property type="entry name" value="Homeodomain-like"/>
    <property type="match status" value="1"/>
</dbReference>
<organism evidence="2">
    <name type="scientific">Staphylococcus aureus</name>
    <dbReference type="NCBI Taxonomy" id="1280"/>
    <lineage>
        <taxon>Bacteria</taxon>
        <taxon>Bacillati</taxon>
        <taxon>Bacillota</taxon>
        <taxon>Bacilli</taxon>
        <taxon>Bacillales</taxon>
        <taxon>Staphylococcaceae</taxon>
        <taxon>Staphylococcus</taxon>
    </lineage>
</organism>
<geneLocation type="plasmid" evidence="3">
    <name>pSK156</name>
</geneLocation>
<dbReference type="EMBL" id="AY373761">
    <property type="protein sequence ID" value="AAQ84121.1"/>
    <property type="molecule type" value="Genomic_DNA"/>
</dbReference>
<name>Q6UB88_STAAU</name>
<feature type="domain" description="Resolvase/invertase-type recombinase catalytic" evidence="1">
    <location>
        <begin position="2"/>
        <end position="135"/>
    </location>
</feature>
<dbReference type="GO" id="GO:0003677">
    <property type="term" value="F:DNA binding"/>
    <property type="evidence" value="ECO:0007669"/>
    <property type="project" value="InterPro"/>
</dbReference>
<dbReference type="InterPro" id="IPR006120">
    <property type="entry name" value="Resolvase_HTH_dom"/>
</dbReference>
<reference evidence="2" key="2">
    <citation type="submission" date="2003-08" db="EMBL/GenBank/DDBJ databases">
        <title>The complete sequence of the Staphylococcus aureus beta-lactamase-fusidic acid resistance plasmid pUB101.</title>
        <authorList>
            <person name="O'Brien F.G."/>
            <person name="Grubb W.B."/>
            <person name="Gustafson J.E."/>
        </authorList>
    </citation>
    <scope>NUCLEOTIDE SEQUENCE</scope>
    <source>
        <plasmid evidence="2">pUB101</plasmid>
    </source>
</reference>
<dbReference type="Pfam" id="PF02796">
    <property type="entry name" value="HTH_7"/>
    <property type="match status" value="1"/>
</dbReference>
<dbReference type="Gene3D" id="3.40.50.1390">
    <property type="entry name" value="Resolvase, N-terminal catalytic domain"/>
    <property type="match status" value="1"/>
</dbReference>
<dbReference type="GO" id="GO:0000150">
    <property type="term" value="F:DNA strand exchange activity"/>
    <property type="evidence" value="ECO:0007669"/>
    <property type="project" value="InterPro"/>
</dbReference>
<dbReference type="InterPro" id="IPR036162">
    <property type="entry name" value="Resolvase-like_N_sf"/>
</dbReference>
<dbReference type="RefSeq" id="WP_002458491.1">
    <property type="nucleotide sequence ID" value="NC_005127.1"/>
</dbReference>
<evidence type="ECO:0000313" key="2">
    <source>
        <dbReference type="EMBL" id="AAQ84121.1"/>
    </source>
</evidence>
<dbReference type="SUPFAM" id="SSF53041">
    <property type="entry name" value="Resolvase-like"/>
    <property type="match status" value="1"/>
</dbReference>